<dbReference type="AlphaFoldDB" id="A0AAE2YRV3"/>
<evidence type="ECO:0000313" key="3">
    <source>
        <dbReference type="Proteomes" id="UP001197378"/>
    </source>
</evidence>
<evidence type="ECO:0000259" key="1">
    <source>
        <dbReference type="SMART" id="SM00072"/>
    </source>
</evidence>
<organism evidence="2 3">
    <name type="scientific">Igneacidithiobacillus copahuensis</name>
    <dbReference type="NCBI Taxonomy" id="2724909"/>
    <lineage>
        <taxon>Bacteria</taxon>
        <taxon>Pseudomonadati</taxon>
        <taxon>Pseudomonadota</taxon>
        <taxon>Acidithiobacillia</taxon>
        <taxon>Acidithiobacillales</taxon>
        <taxon>Acidithiobacillaceae</taxon>
        <taxon>Igneacidithiobacillus</taxon>
    </lineage>
</organism>
<dbReference type="RefSeq" id="WP_215873327.1">
    <property type="nucleotide sequence ID" value="NZ_JAAXYO010000182.1"/>
</dbReference>
<dbReference type="Gene3D" id="3.40.50.300">
    <property type="entry name" value="P-loop containing nucleotide triphosphate hydrolases"/>
    <property type="match status" value="1"/>
</dbReference>
<dbReference type="Proteomes" id="UP001197378">
    <property type="component" value="Unassembled WGS sequence"/>
</dbReference>
<dbReference type="EMBL" id="JAAXYO010000182">
    <property type="protein sequence ID" value="MBU2789084.1"/>
    <property type="molecule type" value="Genomic_DNA"/>
</dbReference>
<dbReference type="Pfam" id="PF13238">
    <property type="entry name" value="AAA_18"/>
    <property type="match status" value="1"/>
</dbReference>
<comment type="caution">
    <text evidence="2">The sequence shown here is derived from an EMBL/GenBank/DDBJ whole genome shotgun (WGS) entry which is preliminary data.</text>
</comment>
<keyword evidence="3" id="KW-1185">Reference proteome</keyword>
<dbReference type="InterPro" id="IPR008145">
    <property type="entry name" value="GK/Ca_channel_bsu"/>
</dbReference>
<proteinExistence type="predicted"/>
<name>A0AAE2YRV3_9PROT</name>
<reference evidence="2" key="1">
    <citation type="journal article" date="2021" name="ISME J.">
        <title>Genomic evolution of the class Acidithiobacillia: deep-branching Proteobacteria living in extreme acidic conditions.</title>
        <authorList>
            <person name="Moya-Beltran A."/>
            <person name="Beard S."/>
            <person name="Rojas-Villalobos C."/>
            <person name="Issotta F."/>
            <person name="Gallardo Y."/>
            <person name="Ulloa R."/>
            <person name="Giaveno A."/>
            <person name="Degli Esposti M."/>
            <person name="Johnson D.B."/>
            <person name="Quatrini R."/>
        </authorList>
    </citation>
    <scope>NUCLEOTIDE SEQUENCE</scope>
    <source>
        <strain evidence="2">VAN18-1</strain>
    </source>
</reference>
<protein>
    <submittedName>
        <fullName evidence="2">Phosphonate metabolism protein/1,5-bisphosphokinase (PRPP-forming) PhnN</fullName>
    </submittedName>
</protein>
<evidence type="ECO:0000313" key="2">
    <source>
        <dbReference type="EMBL" id="MBU2789084.1"/>
    </source>
</evidence>
<dbReference type="SMART" id="SM00072">
    <property type="entry name" value="GuKc"/>
    <property type="match status" value="1"/>
</dbReference>
<dbReference type="SUPFAM" id="SSF52540">
    <property type="entry name" value="P-loop containing nucleoside triphosphate hydrolases"/>
    <property type="match status" value="1"/>
</dbReference>
<accession>A0AAE2YRV3</accession>
<sequence length="177" mass="19655">MKSSFVWVAGPSGAGKDTLLRLAQEALCDDPRVYFARRLVTRPQPAWGEEYVPPEELTALEKQGRLALSWQAHGWEYALPWSALPQDGRLVVVSVSRQTLLSLRQTLGGSTILIDADAQIRRERLLARNRESTDAISERLARQVPLGPDVVDFPISNNGAVEDALTDLLTILRNLLD</sequence>
<dbReference type="InterPro" id="IPR027417">
    <property type="entry name" value="P-loop_NTPase"/>
</dbReference>
<feature type="domain" description="Guanylate kinase/L-type calcium channel beta subunit" evidence="1">
    <location>
        <begin position="2"/>
        <end position="176"/>
    </location>
</feature>
<gene>
    <name evidence="2" type="ORF">HFQ13_12865</name>
</gene>